<evidence type="ECO:0000256" key="5">
    <source>
        <dbReference type="ARBA" id="ARBA00004563"/>
    </source>
</evidence>
<evidence type="ECO:0000256" key="18">
    <source>
        <dbReference type="ARBA" id="ARBA00023184"/>
    </source>
</evidence>
<evidence type="ECO:0000256" key="10">
    <source>
        <dbReference type="ARBA" id="ARBA00022692"/>
    </source>
</evidence>
<comment type="function">
    <text evidence="19">The transmembrane protein (TM) acts as a class I viral fusion protein. Under the current model, the protein has at least 3 conformational states: pre-fusion native state, pre-hairpin intermediate state, and post-fusion hairpin state. During viral and target cell membrane fusion, the coiled coil regions (heptad repeats) assume a trimer-of-hairpins structure, positioning the fusion peptide in close proximity to the C-terminal region of the ectodomain. The formation of this structure appears to drive apposition and subsequent fusion of viral and target cell membranes. Membranes fusion leads to delivery of the nucleocapsid into the cytoplasm.</text>
</comment>
<evidence type="ECO:0000256" key="11">
    <source>
        <dbReference type="ARBA" id="ARBA00022844"/>
    </source>
</evidence>
<evidence type="ECO:0000256" key="14">
    <source>
        <dbReference type="ARBA" id="ARBA00022968"/>
    </source>
</evidence>
<keyword evidence="17" id="KW-0325">Glycoprotein</keyword>
<name>A0A4P2SQ46_9RETR</name>
<keyword evidence="12" id="KW-1043">Host membrane</keyword>
<keyword evidence="10 22" id="KW-0812">Transmembrane</keyword>
<evidence type="ECO:0000256" key="19">
    <source>
        <dbReference type="ARBA" id="ARBA00024648"/>
    </source>
</evidence>
<evidence type="ECO:0000256" key="8">
    <source>
        <dbReference type="ARBA" id="ARBA00015457"/>
    </source>
</evidence>
<feature type="transmembrane region" description="Helical" evidence="22">
    <location>
        <begin position="961"/>
        <end position="982"/>
    </location>
</feature>
<organism evidence="23">
    <name type="scientific">Bovine foamy virus</name>
    <dbReference type="NCBI Taxonomy" id="207343"/>
    <lineage>
        <taxon>Viruses</taxon>
        <taxon>Riboviria</taxon>
        <taxon>Pararnavirae</taxon>
        <taxon>Artverviricota</taxon>
        <taxon>Revtraviricetes</taxon>
        <taxon>Ortervirales</taxon>
        <taxon>Retroviridae</taxon>
        <taxon>Spumaretrovirinae</taxon>
        <taxon>Bovispumavirus</taxon>
        <taxon>Bovispumavirus bostau</taxon>
    </lineage>
</organism>
<evidence type="ECO:0000256" key="21">
    <source>
        <dbReference type="ARBA" id="ARBA00046477"/>
    </source>
</evidence>
<evidence type="ECO:0000256" key="15">
    <source>
        <dbReference type="ARBA" id="ARBA00022989"/>
    </source>
</evidence>
<keyword evidence="14" id="KW-0735">Signal-anchor</keyword>
<comment type="subunit">
    <text evidence="21">The mature envelope protein consists of a trimer of SU-TM heterodimers. The N-terminus of leader peptide specifically interacts with Gag protein. This specific interaction between Gag protein and Env glycoprotein may allow particle egress.</text>
</comment>
<comment type="subcellular location">
    <subcellularLocation>
        <location evidence="3">Host endoplasmic reticulum membrane</location>
        <topology evidence="3">Peripheral membrane protein</topology>
    </subcellularLocation>
    <subcellularLocation>
        <location evidence="4">Host endoplasmic reticulum membrane</location>
        <topology evidence="4">Single-pass type I membrane protein</topology>
    </subcellularLocation>
    <subcellularLocation>
        <location evidence="6">Host endoplasmic reticulum membrane</location>
        <topology evidence="6">Single-pass type II membrane protein</topology>
    </subcellularLocation>
    <subcellularLocation>
        <location evidence="7">Virion membrane</location>
        <topology evidence="7">Peripheral membrane protein</topology>
    </subcellularLocation>
    <subcellularLocation>
        <location evidence="5">Virion membrane</location>
        <topology evidence="5">Single-pass type I membrane protein</topology>
    </subcellularLocation>
    <subcellularLocation>
        <location evidence="2">Virion membrane</location>
        <topology evidence="2">Single-pass type II membrane protein</topology>
    </subcellularLocation>
</comment>
<dbReference type="GO" id="GO:0019031">
    <property type="term" value="C:viral envelope"/>
    <property type="evidence" value="ECO:0007669"/>
    <property type="project" value="UniProtKB-KW"/>
</dbReference>
<evidence type="ECO:0000256" key="17">
    <source>
        <dbReference type="ARBA" id="ARBA00023180"/>
    </source>
</evidence>
<keyword evidence="16 22" id="KW-0472">Membrane</keyword>
<evidence type="ECO:0000256" key="4">
    <source>
        <dbReference type="ARBA" id="ARBA00004482"/>
    </source>
</evidence>
<evidence type="ECO:0000256" key="16">
    <source>
        <dbReference type="ARBA" id="ARBA00023136"/>
    </source>
</evidence>
<evidence type="ECO:0000256" key="3">
    <source>
        <dbReference type="ARBA" id="ARBA00004291"/>
    </source>
</evidence>
<gene>
    <name evidence="23" type="primary">env</name>
</gene>
<reference evidence="23" key="1">
    <citation type="submission" date="2017-05" db="EMBL/GenBank/DDBJ databases">
        <title>Genetic Determinants in Gag and Env Contributing to Enhanced Cell-Free Titers of Bovine Foamy Virus.</title>
        <authorList>
            <person name="Bao Q."/>
            <person name="Hotz-Wagenblatt A."/>
            <person name="Zhang S."/>
            <person name="Bing T."/>
            <person name="Betts M.J."/>
            <person name="Hipp M."/>
            <person name="Hugo A."/>
            <person name="Stricker E."/>
            <person name="Lei J."/>
            <person name="Qiao W."/>
            <person name="Tan J."/>
            <person name="Loechelt M."/>
        </authorList>
    </citation>
    <scope>NUCLEOTIDE SEQUENCE</scope>
    <source>
        <strain evidence="23">Riems</strain>
    </source>
</reference>
<evidence type="ECO:0000256" key="20">
    <source>
        <dbReference type="ARBA" id="ARBA00029888"/>
    </source>
</evidence>
<evidence type="ECO:0000256" key="1">
    <source>
        <dbReference type="ARBA" id="ARBA00002261"/>
    </source>
</evidence>
<accession>A0A4P2SQ46</accession>
<evidence type="ECO:0000256" key="2">
    <source>
        <dbReference type="ARBA" id="ARBA00004208"/>
    </source>
</evidence>
<evidence type="ECO:0000256" key="7">
    <source>
        <dbReference type="ARBA" id="ARBA00004650"/>
    </source>
</evidence>
<feature type="transmembrane region" description="Helical" evidence="22">
    <location>
        <begin position="65"/>
        <end position="88"/>
    </location>
</feature>
<dbReference type="GO" id="GO:0055036">
    <property type="term" value="C:virion membrane"/>
    <property type="evidence" value="ECO:0007669"/>
    <property type="project" value="UniProtKB-SubCell"/>
</dbReference>
<evidence type="ECO:0000313" key="23">
    <source>
        <dbReference type="EMBL" id="AWK77158.1"/>
    </source>
</evidence>
<comment type="function">
    <text evidence="1">The leader peptide is a component of released, infectious virions and is required for particle budding.</text>
</comment>
<keyword evidence="9" id="KW-0165">Cleavage on pair of basic residues</keyword>
<keyword evidence="15 22" id="KW-1133">Transmembrane helix</keyword>
<evidence type="ECO:0000256" key="9">
    <source>
        <dbReference type="ARBA" id="ARBA00022685"/>
    </source>
</evidence>
<evidence type="ECO:0000256" key="13">
    <source>
        <dbReference type="ARBA" id="ARBA00022879"/>
    </source>
</evidence>
<dbReference type="EMBL" id="MF105994">
    <property type="protein sequence ID" value="AWK77158.1"/>
    <property type="molecule type" value="Genomic_DNA"/>
</dbReference>
<dbReference type="Pfam" id="PF03408">
    <property type="entry name" value="Foamy_virus_ENV"/>
    <property type="match status" value="1"/>
</dbReference>
<evidence type="ECO:0000256" key="22">
    <source>
        <dbReference type="SAM" id="Phobius"/>
    </source>
</evidence>
<sequence>MAPPMTLQQWLQWRYNLETTNLLQMNPKMESVCLPDFEPPGDEEVSLRMKCKYWIYLCCATSTRIMAWIVFIFTVLSILLISVLIAVFRLQWKGAIESPGPILVWNNSNSINAQSTTPPHYSRLRRAIHLVQKPVQVNFTSIPQGLFLEPHPKPIISKERVLGLSQVVMVDSSSLTQKLNLVGEAKSLLIETINEEMISLQDVVLNFDLPLGDPHTQEEYIAKKCYQHFGHCYVVHIPGGKEWPTREIIQDQCPLNNSWLTALHYDYLPAWDYYNQPPPKQLSLEDFRKYNISNNGSRYEAYRLPLQDKIGAVAFCSPTLYSSWWNYTQSSREREELFRRKLETFLNPQTGRLNPKALPGTWHTLGKGKWFKDLTTYDFCKKPEAVFGLNKTYYSWSLWEGDCGRQGNDTQNYPPECRNYEKRDGVHVYGCRYWRTYSQTAHTSDNVSCYLSEDHCLFQPKWDSAEIRSDLGYLAYLGAFPSPICIEAKNLTDQDYKVTSIYAECVKQGKQYDIADVTRQLASKLTRRGVFLGDLPGDRAFSLLSDFSLPDSYQNKTQDGRRRVCSSKRTRRSINNWRRLQIAGQSMNQAITTLSKLSDLNDENLAAGIHLLQDHIITLMEATLHDVSLLGHMASIQHLHTHLATFKNLLIGNRVDWSVLESRWIQEELKYTNEVMNVIRRTARSITYDVQNVKNTSDSTIWEIYIYYELILPERIWIRNWQVANLGHLTYNSGHLTHVTIHHPYEIVNQDCEELTFLHLVDCHEQDYLICEEVVEVEPCGNLTGSDCPVLAENIQAPYVYLHPLKNGSYLLMASYTDCSLPPYEPVVVTVNDSLECYGKPLKRPLTSHTEIKLFAPQIPQLRVRLPHLVGIIAKLKSLKIKVTSTWESIKDQIHRSKQELLRLDLHEGDYSDWILQLGNALEDVWPVAASAVSTIGTLLEKATGTLFGNVFSILAYAKPVIIGIILIILLLLVIRILRWLAVGRQRKQK</sequence>
<dbReference type="GO" id="GO:0044167">
    <property type="term" value="C:host cell endoplasmic reticulum membrane"/>
    <property type="evidence" value="ECO:0007669"/>
    <property type="project" value="UniProtKB-SubCell"/>
</dbReference>
<keyword evidence="18" id="KW-1038">Host endoplasmic reticulum</keyword>
<evidence type="ECO:0000256" key="6">
    <source>
        <dbReference type="ARBA" id="ARBA00004641"/>
    </source>
</evidence>
<keyword evidence="13 23" id="KW-0261">Viral envelope protein</keyword>
<keyword evidence="11" id="KW-0946">Virion</keyword>
<dbReference type="InterPro" id="IPR005070">
    <property type="entry name" value="Foamy_env"/>
</dbReference>
<evidence type="ECO:0000256" key="12">
    <source>
        <dbReference type="ARBA" id="ARBA00022870"/>
    </source>
</evidence>
<protein>
    <recommendedName>
        <fullName evidence="8">Envelope glycoprotein gp130</fullName>
    </recommendedName>
    <alternativeName>
        <fullName evidence="20">Env polyprotein</fullName>
    </alternativeName>
</protein>
<proteinExistence type="predicted"/>